<proteinExistence type="predicted"/>
<dbReference type="GO" id="GO:0005829">
    <property type="term" value="C:cytosol"/>
    <property type="evidence" value="ECO:0007669"/>
    <property type="project" value="TreeGrafter"/>
</dbReference>
<evidence type="ECO:0000259" key="2">
    <source>
        <dbReference type="Pfam" id="PF00296"/>
    </source>
</evidence>
<accession>A0A075UU62</accession>
<dbReference type="PANTHER" id="PTHR30137">
    <property type="entry name" value="LUCIFERASE-LIKE MONOOXYGENASE"/>
    <property type="match status" value="1"/>
</dbReference>
<evidence type="ECO:0000313" key="3">
    <source>
        <dbReference type="EMBL" id="AIG76019.1"/>
    </source>
</evidence>
<dbReference type="STRING" id="208439.AJAP_15730"/>
<dbReference type="Gene3D" id="3.20.20.30">
    <property type="entry name" value="Luciferase-like domain"/>
    <property type="match status" value="1"/>
</dbReference>
<evidence type="ECO:0000313" key="4">
    <source>
        <dbReference type="Proteomes" id="UP000028492"/>
    </source>
</evidence>
<gene>
    <name evidence="3" type="ORF">AJAP_15730</name>
</gene>
<dbReference type="Proteomes" id="UP000028492">
    <property type="component" value="Chromosome"/>
</dbReference>
<dbReference type="AlphaFoldDB" id="A0A075UU62"/>
<dbReference type="InterPro" id="IPR036661">
    <property type="entry name" value="Luciferase-like_sf"/>
</dbReference>
<feature type="domain" description="Luciferase-like" evidence="2">
    <location>
        <begin position="6"/>
        <end position="297"/>
    </location>
</feature>
<dbReference type="RefSeq" id="WP_038512148.1">
    <property type="nucleotide sequence ID" value="NZ_CP008953.1"/>
</dbReference>
<dbReference type="KEGG" id="aja:AJAP_15730"/>
<reference evidence="3 4" key="1">
    <citation type="journal article" date="2014" name="J. Biotechnol.">
        <title>Complete genome sequence of the actinobacterium Amycolatopsis japonica MG417-CF17(T) (=DSM 44213T) producing (S,S)-N,N'-ethylenediaminedisuccinic acid.</title>
        <authorList>
            <person name="Stegmann E."/>
            <person name="Albersmeier A."/>
            <person name="Spohn M."/>
            <person name="Gert H."/>
            <person name="Weber T."/>
            <person name="Wohlleben W."/>
            <person name="Kalinowski J."/>
            <person name="Ruckert C."/>
        </authorList>
    </citation>
    <scope>NUCLEOTIDE SEQUENCE [LARGE SCALE GENOMIC DNA]</scope>
    <source>
        <strain evidence="4">MG417-CF17 (DSM 44213)</strain>
    </source>
</reference>
<dbReference type="NCBIfam" id="TIGR03558">
    <property type="entry name" value="oxido_grp_1"/>
    <property type="match status" value="1"/>
</dbReference>
<evidence type="ECO:0000256" key="1">
    <source>
        <dbReference type="ARBA" id="ARBA00007789"/>
    </source>
</evidence>
<protein>
    <recommendedName>
        <fullName evidence="2">Luciferase-like domain-containing protein</fullName>
    </recommendedName>
</protein>
<dbReference type="InterPro" id="IPR011251">
    <property type="entry name" value="Luciferase-like_dom"/>
</dbReference>
<sequence>MTIPLSVLDLAVLGTESTSAGVLAETTALARCADEFGYRRFWVAEHHNMRSVAATSPPVLIAHLAAVTRRIRVGSGGVMLPNHSPLVVAEQFAMLEALHPGRIDLGIGRAPGTDPATAAALRRPDDADFPRQVRDVLGLLGDPRSREGIWDHFAATPVPTSMPGVVLLGSGERGARLAGELGVPFAFAYHLRTSGGSFEPLRVYRDSFVPSAGLTAPYVLVSVNVLVADTDDEADWLADPHRLRMLEMLAGVPPLLLRSPEAAAAHPHLGRARRLPLTVIAGAPATAAEGLAELADATGADEFLVAPVTRGEAAVRSLGLLSEAQAVGAS</sequence>
<dbReference type="HOGENOM" id="CLU_027853_9_0_11"/>
<dbReference type="EMBL" id="CP008953">
    <property type="protein sequence ID" value="AIG76019.1"/>
    <property type="molecule type" value="Genomic_DNA"/>
</dbReference>
<dbReference type="InterPro" id="IPR050766">
    <property type="entry name" value="Bact_Lucif_Oxidored"/>
</dbReference>
<name>A0A075UU62_9PSEU</name>
<organism evidence="3 4">
    <name type="scientific">Amycolatopsis japonica</name>
    <dbReference type="NCBI Taxonomy" id="208439"/>
    <lineage>
        <taxon>Bacteria</taxon>
        <taxon>Bacillati</taxon>
        <taxon>Actinomycetota</taxon>
        <taxon>Actinomycetes</taxon>
        <taxon>Pseudonocardiales</taxon>
        <taxon>Pseudonocardiaceae</taxon>
        <taxon>Amycolatopsis</taxon>
        <taxon>Amycolatopsis japonica group</taxon>
    </lineage>
</organism>
<dbReference type="InterPro" id="IPR019949">
    <property type="entry name" value="CmoO-like"/>
</dbReference>
<dbReference type="GO" id="GO:0016705">
    <property type="term" value="F:oxidoreductase activity, acting on paired donors, with incorporation or reduction of molecular oxygen"/>
    <property type="evidence" value="ECO:0007669"/>
    <property type="project" value="InterPro"/>
</dbReference>
<dbReference type="SUPFAM" id="SSF51679">
    <property type="entry name" value="Bacterial luciferase-like"/>
    <property type="match status" value="1"/>
</dbReference>
<dbReference type="PANTHER" id="PTHR30137:SF6">
    <property type="entry name" value="LUCIFERASE-LIKE MONOOXYGENASE"/>
    <property type="match status" value="1"/>
</dbReference>
<dbReference type="eggNOG" id="COG2141">
    <property type="taxonomic scope" value="Bacteria"/>
</dbReference>
<keyword evidence="4" id="KW-1185">Reference proteome</keyword>
<comment type="similarity">
    <text evidence="1">To bacterial alkanal monooxygenase alpha and beta chains.</text>
</comment>
<dbReference type="Pfam" id="PF00296">
    <property type="entry name" value="Bac_luciferase"/>
    <property type="match status" value="1"/>
</dbReference>